<sequence>MYFVEYIIMTSILKKSFLMALACICIGTYGVVKGQDAMDAQTKVSGPLEMSVEAAVPGVVMPSPVHVFTTVEAASEYIGFRPQMPKLLPVGFNIQSVITLEKDILQVVYVYEPGIDPYVNKAGGALIFYRTSTKLKGDISDDHKIHKVIETESVDGTKVTFKGGKKMVYLASWMKDGQNHSLEFQRPVTRDVAKAIIHNIVEEKSHTK</sequence>
<dbReference type="EMBL" id="ACIK02000019">
    <property type="protein sequence ID" value="EEP64569.1"/>
    <property type="molecule type" value="Genomic_DNA"/>
</dbReference>
<accession>C4FRU1</accession>
<reference evidence="1" key="1">
    <citation type="submission" date="2009-04" db="EMBL/GenBank/DDBJ databases">
        <authorList>
            <person name="Weinstock G."/>
            <person name="Sodergren E."/>
            <person name="Clifton S."/>
            <person name="Fulton L."/>
            <person name="Fulton B."/>
            <person name="Courtney L."/>
            <person name="Fronick C."/>
            <person name="Harrison M."/>
            <person name="Strong C."/>
            <person name="Farmer C."/>
            <person name="Delahaunty K."/>
            <person name="Markovic C."/>
            <person name="Hall O."/>
            <person name="Minx P."/>
            <person name="Tomlinson C."/>
            <person name="Mitreva M."/>
            <person name="Nelson J."/>
            <person name="Hou S."/>
            <person name="Wollam A."/>
            <person name="Pepin K.H."/>
            <person name="Johnson M."/>
            <person name="Bhonagiri V."/>
            <person name="Nash W.E."/>
            <person name="Warren W."/>
            <person name="Chinwalla A."/>
            <person name="Mardis E.R."/>
            <person name="Wilson R.K."/>
        </authorList>
    </citation>
    <scope>NUCLEOTIDE SEQUENCE [LARGE SCALE GENOMIC DNA]</scope>
    <source>
        <strain evidence="1">ATCC 17748</strain>
    </source>
</reference>
<proteinExistence type="predicted"/>
<protein>
    <recommendedName>
        <fullName evidence="3">DUF4367 domain-containing protein</fullName>
    </recommendedName>
</protein>
<dbReference type="AlphaFoldDB" id="C4FRU1"/>
<evidence type="ECO:0000313" key="2">
    <source>
        <dbReference type="Proteomes" id="UP000003529"/>
    </source>
</evidence>
<organism evidence="1 2">
    <name type="scientific">Veillonella dispar ATCC 17748</name>
    <dbReference type="NCBI Taxonomy" id="546273"/>
    <lineage>
        <taxon>Bacteria</taxon>
        <taxon>Bacillati</taxon>
        <taxon>Bacillota</taxon>
        <taxon>Negativicutes</taxon>
        <taxon>Veillonellales</taxon>
        <taxon>Veillonellaceae</taxon>
        <taxon>Veillonella</taxon>
    </lineage>
</organism>
<dbReference type="Proteomes" id="UP000003529">
    <property type="component" value="Unassembled WGS sequence"/>
</dbReference>
<comment type="caution">
    <text evidence="1">The sequence shown here is derived from an EMBL/GenBank/DDBJ whole genome shotgun (WGS) entry which is preliminary data.</text>
</comment>
<gene>
    <name evidence="1" type="ORF">VEIDISOL_01630</name>
</gene>
<evidence type="ECO:0000313" key="1">
    <source>
        <dbReference type="EMBL" id="EEP64569.1"/>
    </source>
</evidence>
<dbReference type="HOGENOM" id="CLU_1371702_0_0_9"/>
<keyword evidence="2" id="KW-1185">Reference proteome</keyword>
<evidence type="ECO:0008006" key="3">
    <source>
        <dbReference type="Google" id="ProtNLM"/>
    </source>
</evidence>
<name>C4FRU1_9FIRM</name>